<dbReference type="EMBL" id="CAJNOQ010026693">
    <property type="protein sequence ID" value="CAF1547793.1"/>
    <property type="molecule type" value="Genomic_DNA"/>
</dbReference>
<dbReference type="EMBL" id="CAJOBC010092356">
    <property type="protein sequence ID" value="CAF4408632.1"/>
    <property type="molecule type" value="Genomic_DNA"/>
</dbReference>
<gene>
    <name evidence="1" type="ORF">GPM918_LOCUS39011</name>
    <name evidence="2" type="ORF">SRO942_LOCUS39866</name>
</gene>
<organism evidence="1 3">
    <name type="scientific">Didymodactylos carnosus</name>
    <dbReference type="NCBI Taxonomy" id="1234261"/>
    <lineage>
        <taxon>Eukaryota</taxon>
        <taxon>Metazoa</taxon>
        <taxon>Spiralia</taxon>
        <taxon>Gnathifera</taxon>
        <taxon>Rotifera</taxon>
        <taxon>Eurotatoria</taxon>
        <taxon>Bdelloidea</taxon>
        <taxon>Philodinida</taxon>
        <taxon>Philodinidae</taxon>
        <taxon>Didymodactylos</taxon>
    </lineage>
</organism>
<proteinExistence type="predicted"/>
<dbReference type="AlphaFoldDB" id="A0A815WMB2"/>
<protein>
    <submittedName>
        <fullName evidence="1">Uncharacterized protein</fullName>
    </submittedName>
</protein>
<comment type="caution">
    <text evidence="1">The sequence shown here is derived from an EMBL/GenBank/DDBJ whole genome shotgun (WGS) entry which is preliminary data.</text>
</comment>
<sequence length="87" mass="10143">MKHTEYTQNICMIHLWDIQGQSNQIMATAAVEVLKRAVDIATIPADIIAKQMFPKVLPENQWYEHVKEFLTKIPMLATSWLKHRPKI</sequence>
<evidence type="ECO:0000313" key="2">
    <source>
        <dbReference type="EMBL" id="CAF4408632.1"/>
    </source>
</evidence>
<reference evidence="1" key="1">
    <citation type="submission" date="2021-02" db="EMBL/GenBank/DDBJ databases">
        <authorList>
            <person name="Nowell W R."/>
        </authorList>
    </citation>
    <scope>NUCLEOTIDE SEQUENCE</scope>
</reference>
<evidence type="ECO:0000313" key="1">
    <source>
        <dbReference type="EMBL" id="CAF1547793.1"/>
    </source>
</evidence>
<dbReference type="Proteomes" id="UP000663829">
    <property type="component" value="Unassembled WGS sequence"/>
</dbReference>
<keyword evidence="3" id="KW-1185">Reference proteome</keyword>
<evidence type="ECO:0000313" key="3">
    <source>
        <dbReference type="Proteomes" id="UP000663829"/>
    </source>
</evidence>
<dbReference type="Proteomes" id="UP000681722">
    <property type="component" value="Unassembled WGS sequence"/>
</dbReference>
<accession>A0A815WMB2</accession>
<name>A0A815WMB2_9BILA</name>